<evidence type="ECO:0000256" key="1">
    <source>
        <dbReference type="SAM" id="MobiDB-lite"/>
    </source>
</evidence>
<dbReference type="Gene3D" id="2.30.30.40">
    <property type="entry name" value="SH3 Domains"/>
    <property type="match status" value="1"/>
</dbReference>
<evidence type="ECO:0000313" key="2">
    <source>
        <dbReference type="EMBL" id="CRK31014.1"/>
    </source>
</evidence>
<feature type="compositionally biased region" description="Basic and acidic residues" evidence="1">
    <location>
        <begin position="234"/>
        <end position="245"/>
    </location>
</feature>
<feature type="region of interest" description="Disordered" evidence="1">
    <location>
        <begin position="780"/>
        <end position="806"/>
    </location>
</feature>
<dbReference type="InterPro" id="IPR036028">
    <property type="entry name" value="SH3-like_dom_sf"/>
</dbReference>
<feature type="compositionally biased region" description="Polar residues" evidence="1">
    <location>
        <begin position="290"/>
        <end position="303"/>
    </location>
</feature>
<sequence>MAIQTEQLVTRPFSEIIERGNEAIAQAEDVADEDEDVSWRMLKAGQALVKEGERAMKRLAPMVKDQTPEFGDALKDLMTRDGEVKEKQRALDGMLYDFEDYIEVDSFDEAKFKELQAAAKSLALTIMEAVRGMVIEPTTELPRPTVFPPLPPLPRTARTGSQSSKTSTHPVRPATSVPSKESQQHSLWPNKQPSTKGTRVRSGSTGASNAPPPSSPEAWPRPPTSPQAAPSPQADRDSGRFDFGVDPRTTQWAQQPLAPPPVPRSVPSQPMPHAIPPQHFGHAMVLPNRAQASPSPTLSSRASPPQVLPLQSIPSGPDYLRAEMERIRLAAEPMSPVERRLGVHLAHLSSSPEPLAASLGLGMGPRPRITRDARVPSLPERENKSILIEEWASSDRSTIPDTTSTIGNPSWKVVDLVIGPDSSFYERKGFCKGAKTFRESGPGDAVKKVGGAGDVPKPTPYTQDILYGQMFNAPPPVFADAKAQCMHCEYEHKYSQLLQDTDKESIADLQGEGIRYRRRFLYKSHMATRHMTKTSYGCPFCVHIGSTTYEGDATVFQSAALLLRHLARHPQPLPDVPGLTVLYGTITGEPNEHDFDIHFPNPAAPPGGPPDGGASLPSAVATRDHVQMPDEKPLARPEPGTEVLQFFAGARIIGVEFPERWGGKWCLGWHDGIFGAFQARWVQLEAPRRGKLAGQAPPRTQRSGIARWKWDVKAGTGPGWLGFDKGETITNLDWDDPDAWYWVGTTSKGKHGIFPTSHMKIETIKDGSLEGLTSPVKPKKRGFFGLGRRNSSAAPSEHGSGHSHKS</sequence>
<feature type="compositionally biased region" description="Pro residues" evidence="1">
    <location>
        <begin position="210"/>
        <end position="225"/>
    </location>
</feature>
<dbReference type="PANTHER" id="PTHR48125:SF10">
    <property type="entry name" value="OS12G0136300 PROTEIN"/>
    <property type="match status" value="1"/>
</dbReference>
<reference evidence="3" key="1">
    <citation type="submission" date="2015-05" db="EMBL/GenBank/DDBJ databases">
        <authorList>
            <person name="Fogelqvist Johan"/>
        </authorList>
    </citation>
    <scope>NUCLEOTIDE SEQUENCE [LARGE SCALE GENOMIC DNA]</scope>
</reference>
<evidence type="ECO:0008006" key="4">
    <source>
        <dbReference type="Google" id="ProtNLM"/>
    </source>
</evidence>
<dbReference type="AlphaFoldDB" id="A0A0G4M9P5"/>
<protein>
    <recommendedName>
        <fullName evidence="4">SH3 domain-containing protein</fullName>
    </recommendedName>
</protein>
<dbReference type="Proteomes" id="UP000045706">
    <property type="component" value="Unassembled WGS sequence"/>
</dbReference>
<accession>A0A0G4M9P5</accession>
<dbReference type="SUPFAM" id="SSF50044">
    <property type="entry name" value="SH3-domain"/>
    <property type="match status" value="1"/>
</dbReference>
<organism evidence="2 3">
    <name type="scientific">Verticillium longisporum</name>
    <name type="common">Verticillium dahliae var. longisporum</name>
    <dbReference type="NCBI Taxonomy" id="100787"/>
    <lineage>
        <taxon>Eukaryota</taxon>
        <taxon>Fungi</taxon>
        <taxon>Dikarya</taxon>
        <taxon>Ascomycota</taxon>
        <taxon>Pezizomycotina</taxon>
        <taxon>Sordariomycetes</taxon>
        <taxon>Hypocreomycetidae</taxon>
        <taxon>Glomerellales</taxon>
        <taxon>Plectosphaerellaceae</taxon>
        <taxon>Verticillium</taxon>
    </lineage>
</organism>
<name>A0A0G4M9P5_VERLO</name>
<gene>
    <name evidence="2" type="ORF">BN1723_003747</name>
</gene>
<evidence type="ECO:0000313" key="3">
    <source>
        <dbReference type="Proteomes" id="UP000045706"/>
    </source>
</evidence>
<feature type="compositionally biased region" description="Pro residues" evidence="1">
    <location>
        <begin position="257"/>
        <end position="273"/>
    </location>
</feature>
<proteinExistence type="predicted"/>
<dbReference type="PANTHER" id="PTHR48125">
    <property type="entry name" value="LP07818P1"/>
    <property type="match status" value="1"/>
</dbReference>
<feature type="region of interest" description="Disordered" evidence="1">
    <location>
        <begin position="290"/>
        <end position="316"/>
    </location>
</feature>
<dbReference type="EMBL" id="CVQI01023335">
    <property type="protein sequence ID" value="CRK31014.1"/>
    <property type="molecule type" value="Genomic_DNA"/>
</dbReference>
<dbReference type="CDD" id="cd00174">
    <property type="entry name" value="SH3"/>
    <property type="match status" value="1"/>
</dbReference>
<feature type="region of interest" description="Disordered" evidence="1">
    <location>
        <begin position="140"/>
        <end position="273"/>
    </location>
</feature>
<feature type="compositionally biased region" description="Polar residues" evidence="1">
    <location>
        <begin position="160"/>
        <end position="169"/>
    </location>
</feature>
<feature type="compositionally biased region" description="Pro residues" evidence="1">
    <location>
        <begin position="145"/>
        <end position="154"/>
    </location>
</feature>
<feature type="compositionally biased region" description="Polar residues" evidence="1">
    <location>
        <begin position="176"/>
        <end position="206"/>
    </location>
</feature>